<feature type="region of interest" description="Disordered" evidence="1">
    <location>
        <begin position="1"/>
        <end position="47"/>
    </location>
</feature>
<comment type="caution">
    <text evidence="2">The sequence shown here is derived from an EMBL/GenBank/DDBJ whole genome shotgun (WGS) entry which is preliminary data.</text>
</comment>
<gene>
    <name evidence="2" type="ORF">E3N88_07484</name>
</gene>
<evidence type="ECO:0000313" key="3">
    <source>
        <dbReference type="Proteomes" id="UP000326396"/>
    </source>
</evidence>
<reference evidence="2 3" key="1">
    <citation type="submission" date="2019-05" db="EMBL/GenBank/DDBJ databases">
        <title>Mikania micrantha, genome provides insights into the molecular mechanism of rapid growth.</title>
        <authorList>
            <person name="Liu B."/>
        </authorList>
    </citation>
    <scope>NUCLEOTIDE SEQUENCE [LARGE SCALE GENOMIC DNA]</scope>
    <source>
        <strain evidence="2">NLD-2019</strain>
        <tissue evidence="2">Leaf</tissue>
    </source>
</reference>
<name>A0A5N6PRS6_9ASTR</name>
<sequence>MDGINETTKNSMHNLVQEDRKGLAEGDRKDQRSSIKEDEKASEEYVTEERKSNIKWNDVDHLDNISVMWDHFEQMEIKDRQGQIKKENGKGKVNDNNLWVLLTADMGLDSRKGYKLMFIYNEYLDLLEWIYKDMKSRKKQQGVYTFEAGESSSKKQLREETRLKSETNLPYKKRRIQAIRDWPSGCGPAI</sequence>
<dbReference type="EMBL" id="SZYD01000003">
    <property type="protein sequence ID" value="KAD6796588.1"/>
    <property type="molecule type" value="Genomic_DNA"/>
</dbReference>
<evidence type="ECO:0000256" key="1">
    <source>
        <dbReference type="SAM" id="MobiDB-lite"/>
    </source>
</evidence>
<feature type="compositionally biased region" description="Basic and acidic residues" evidence="1">
    <location>
        <begin position="16"/>
        <end position="47"/>
    </location>
</feature>
<feature type="compositionally biased region" description="Polar residues" evidence="1">
    <location>
        <begin position="1"/>
        <end position="14"/>
    </location>
</feature>
<protein>
    <submittedName>
        <fullName evidence="2">Uncharacterized protein</fullName>
    </submittedName>
</protein>
<dbReference type="Proteomes" id="UP000326396">
    <property type="component" value="Linkage Group LG11"/>
</dbReference>
<accession>A0A5N6PRS6</accession>
<evidence type="ECO:0000313" key="2">
    <source>
        <dbReference type="EMBL" id="KAD6796588.1"/>
    </source>
</evidence>
<dbReference type="AlphaFoldDB" id="A0A5N6PRS6"/>
<proteinExistence type="predicted"/>
<dbReference type="OrthoDB" id="533185at2759"/>
<organism evidence="2 3">
    <name type="scientific">Mikania micrantha</name>
    <name type="common">bitter vine</name>
    <dbReference type="NCBI Taxonomy" id="192012"/>
    <lineage>
        <taxon>Eukaryota</taxon>
        <taxon>Viridiplantae</taxon>
        <taxon>Streptophyta</taxon>
        <taxon>Embryophyta</taxon>
        <taxon>Tracheophyta</taxon>
        <taxon>Spermatophyta</taxon>
        <taxon>Magnoliopsida</taxon>
        <taxon>eudicotyledons</taxon>
        <taxon>Gunneridae</taxon>
        <taxon>Pentapetalae</taxon>
        <taxon>asterids</taxon>
        <taxon>campanulids</taxon>
        <taxon>Asterales</taxon>
        <taxon>Asteraceae</taxon>
        <taxon>Asteroideae</taxon>
        <taxon>Heliantheae alliance</taxon>
        <taxon>Eupatorieae</taxon>
        <taxon>Mikania</taxon>
    </lineage>
</organism>
<keyword evidence="3" id="KW-1185">Reference proteome</keyword>